<keyword evidence="2" id="KW-1003">Cell membrane</keyword>
<dbReference type="PANTHER" id="PTHR33885:SF3">
    <property type="entry name" value="PHAGE SHOCK PROTEIN C"/>
    <property type="match status" value="1"/>
</dbReference>
<gene>
    <name evidence="9" type="ORF">SAMN05216431_10766</name>
</gene>
<evidence type="ECO:0000256" key="4">
    <source>
        <dbReference type="ARBA" id="ARBA00022989"/>
    </source>
</evidence>
<dbReference type="Pfam" id="PF04024">
    <property type="entry name" value="PspC"/>
    <property type="match status" value="1"/>
</dbReference>
<comment type="subcellular location">
    <subcellularLocation>
        <location evidence="1">Cell membrane</location>
        <topology evidence="1">Single-pass membrane protein</topology>
    </subcellularLocation>
</comment>
<protein>
    <submittedName>
        <fullName evidence="9">Phage shock protein C (PspC) family protein</fullName>
    </submittedName>
</protein>
<evidence type="ECO:0000259" key="8">
    <source>
        <dbReference type="Pfam" id="PF04024"/>
    </source>
</evidence>
<evidence type="ECO:0000256" key="2">
    <source>
        <dbReference type="ARBA" id="ARBA00022475"/>
    </source>
</evidence>
<feature type="region of interest" description="Disordered" evidence="6">
    <location>
        <begin position="88"/>
        <end position="114"/>
    </location>
</feature>
<evidence type="ECO:0000256" key="6">
    <source>
        <dbReference type="SAM" id="MobiDB-lite"/>
    </source>
</evidence>
<evidence type="ECO:0000256" key="1">
    <source>
        <dbReference type="ARBA" id="ARBA00004162"/>
    </source>
</evidence>
<dbReference type="PANTHER" id="PTHR33885">
    <property type="entry name" value="PHAGE SHOCK PROTEIN C"/>
    <property type="match status" value="1"/>
</dbReference>
<proteinExistence type="predicted"/>
<dbReference type="Proteomes" id="UP000182089">
    <property type="component" value="Unassembled WGS sequence"/>
</dbReference>
<evidence type="ECO:0000256" key="3">
    <source>
        <dbReference type="ARBA" id="ARBA00022692"/>
    </source>
</evidence>
<organism evidence="9 10">
    <name type="scientific">Ligilactobacillus ruminis</name>
    <dbReference type="NCBI Taxonomy" id="1623"/>
    <lineage>
        <taxon>Bacteria</taxon>
        <taxon>Bacillati</taxon>
        <taxon>Bacillota</taxon>
        <taxon>Bacilli</taxon>
        <taxon>Lactobacillales</taxon>
        <taxon>Lactobacillaceae</taxon>
        <taxon>Ligilactobacillus</taxon>
    </lineage>
</organism>
<evidence type="ECO:0000313" key="9">
    <source>
        <dbReference type="EMBL" id="SEM71507.1"/>
    </source>
</evidence>
<feature type="compositionally biased region" description="Basic and acidic residues" evidence="6">
    <location>
        <begin position="99"/>
        <end position="114"/>
    </location>
</feature>
<keyword evidence="4 7" id="KW-1133">Transmembrane helix</keyword>
<accession>A0ABY1ABY3</accession>
<evidence type="ECO:0000256" key="7">
    <source>
        <dbReference type="SAM" id="Phobius"/>
    </source>
</evidence>
<sequence>MKKKLYRSNHGLVCGVCTGIAEYFGIHPYIVRGLFLLAAMVAELFPPMVYVVILAYIILALVMPRKNDTYNDVLTMLHGMFAEALKRDKSSSNTKQCKKVTDATEKDITKGGKD</sequence>
<evidence type="ECO:0000256" key="5">
    <source>
        <dbReference type="ARBA" id="ARBA00023136"/>
    </source>
</evidence>
<keyword evidence="3 7" id="KW-0812">Transmembrane</keyword>
<feature type="domain" description="Phage shock protein PspC N-terminal" evidence="8">
    <location>
        <begin position="3"/>
        <end position="65"/>
    </location>
</feature>
<reference evidence="9 10" key="1">
    <citation type="submission" date="2016-10" db="EMBL/GenBank/DDBJ databases">
        <authorList>
            <person name="Varghese N."/>
            <person name="Submissions S."/>
        </authorList>
    </citation>
    <scope>NUCLEOTIDE SEQUENCE [LARGE SCALE GENOMIC DNA]</scope>
    <source>
        <strain evidence="9 10">WC1T17</strain>
    </source>
</reference>
<dbReference type="InterPro" id="IPR007168">
    <property type="entry name" value="Phageshock_PspC_N"/>
</dbReference>
<comment type="caution">
    <text evidence="9">The sequence shown here is derived from an EMBL/GenBank/DDBJ whole genome shotgun (WGS) entry which is preliminary data.</text>
</comment>
<feature type="transmembrane region" description="Helical" evidence="7">
    <location>
        <begin position="12"/>
        <end position="30"/>
    </location>
</feature>
<feature type="transmembrane region" description="Helical" evidence="7">
    <location>
        <begin position="36"/>
        <end position="62"/>
    </location>
</feature>
<evidence type="ECO:0000313" key="10">
    <source>
        <dbReference type="Proteomes" id="UP000182089"/>
    </source>
</evidence>
<dbReference type="InterPro" id="IPR052027">
    <property type="entry name" value="PspC"/>
</dbReference>
<name>A0ABY1ABY3_9LACO</name>
<keyword evidence="5 7" id="KW-0472">Membrane</keyword>
<dbReference type="EMBL" id="FOCC01000007">
    <property type="protein sequence ID" value="SEM71507.1"/>
    <property type="molecule type" value="Genomic_DNA"/>
</dbReference>